<dbReference type="EMBL" id="LAZR01000345">
    <property type="protein sequence ID" value="KKN73340.1"/>
    <property type="molecule type" value="Genomic_DNA"/>
</dbReference>
<proteinExistence type="predicted"/>
<protein>
    <submittedName>
        <fullName evidence="1">Uncharacterized protein</fullName>
    </submittedName>
</protein>
<comment type="caution">
    <text evidence="1">The sequence shown here is derived from an EMBL/GenBank/DDBJ whole genome shotgun (WGS) entry which is preliminary data.</text>
</comment>
<sequence length="260" mass="28236">MITGSTGMGNGQLLVSVDHDPTAVATDVPKGSLIVEESTGHTFCKNDDGSTTNVESLISMAFVKTGSQDLTAGTPVNLNITDAKKIRRILRARFWISANGADVGANVECRIALKFFNTDAFLMSELDTNGLGGLLEDFAEFQFVSQDIKVAPNNGAGAVDIDDTVKFGIDDLVRIHDGTNYEFQRLDAIPDADTTSLYDTILKAGSPAWALDNDVSRVLEIRDLGYIDQDGTDEIHLRMIPRAGDNNCRLHYWIEYEGAG</sequence>
<evidence type="ECO:0000313" key="1">
    <source>
        <dbReference type="EMBL" id="KKN73340.1"/>
    </source>
</evidence>
<gene>
    <name evidence="1" type="ORF">LCGC14_0401530</name>
</gene>
<name>A0A0F9SWS0_9ZZZZ</name>
<organism evidence="1">
    <name type="scientific">marine sediment metagenome</name>
    <dbReference type="NCBI Taxonomy" id="412755"/>
    <lineage>
        <taxon>unclassified sequences</taxon>
        <taxon>metagenomes</taxon>
        <taxon>ecological metagenomes</taxon>
    </lineage>
</organism>
<accession>A0A0F9SWS0</accession>
<dbReference type="AlphaFoldDB" id="A0A0F9SWS0"/>
<reference evidence="1" key="1">
    <citation type="journal article" date="2015" name="Nature">
        <title>Complex archaea that bridge the gap between prokaryotes and eukaryotes.</title>
        <authorList>
            <person name="Spang A."/>
            <person name="Saw J.H."/>
            <person name="Jorgensen S.L."/>
            <person name="Zaremba-Niedzwiedzka K."/>
            <person name="Martijn J."/>
            <person name="Lind A.E."/>
            <person name="van Eijk R."/>
            <person name="Schleper C."/>
            <person name="Guy L."/>
            <person name="Ettema T.J."/>
        </authorList>
    </citation>
    <scope>NUCLEOTIDE SEQUENCE</scope>
</reference>